<evidence type="ECO:0000313" key="9">
    <source>
        <dbReference type="Proteomes" id="UP001066276"/>
    </source>
</evidence>
<evidence type="ECO:0000256" key="1">
    <source>
        <dbReference type="ARBA" id="ARBA00023125"/>
    </source>
</evidence>
<dbReference type="PANTHER" id="PTHR24327">
    <property type="entry name" value="HOMEOBOX PROTEIN"/>
    <property type="match status" value="1"/>
</dbReference>
<dbReference type="SUPFAM" id="SSF46689">
    <property type="entry name" value="Homeodomain-like"/>
    <property type="match status" value="1"/>
</dbReference>
<accession>A0AAV7PAM0</accession>
<keyword evidence="3 4" id="KW-0539">Nucleus</keyword>
<dbReference type="InterPro" id="IPR009057">
    <property type="entry name" value="Homeodomain-like_sf"/>
</dbReference>
<evidence type="ECO:0000256" key="3">
    <source>
        <dbReference type="ARBA" id="ARBA00023242"/>
    </source>
</evidence>
<sequence>MSSPDAPLTPGHRPRLSLTAHMAVPRCFPRGPVTRFYWGPEGRDPFNTGHTEGGPPGKGDPAADWPSSSPDSGIDLSPTDPACPKLEFSFPPEVDVVKPQEKTKGRVSFSKEQLFLMHERFQRQRYLSPMQIQEMATSLGLTYKQVKTWFQNRRMKMKKINKEGTVKNGTDTLQCDSLTSTRSEPAPGFYPGYSTHGRNSAIGPMVNQFQTYVGHPNAPYVLVPEESSPWWNAAGGHPNLDSHFNKPYQVEPSATQEMDFWQNVLVMDGQSQETGYNFPQHWNFPGASGLLYPNKLLQNYPPPLQKYPPSQSYSLLNYPHIDRAPTNWDDSEEL</sequence>
<dbReference type="EMBL" id="JANPWB010000011">
    <property type="protein sequence ID" value="KAJ1122270.1"/>
    <property type="molecule type" value="Genomic_DNA"/>
</dbReference>
<organism evidence="8 9">
    <name type="scientific">Pleurodeles waltl</name>
    <name type="common">Iberian ribbed newt</name>
    <dbReference type="NCBI Taxonomy" id="8319"/>
    <lineage>
        <taxon>Eukaryota</taxon>
        <taxon>Metazoa</taxon>
        <taxon>Chordata</taxon>
        <taxon>Craniata</taxon>
        <taxon>Vertebrata</taxon>
        <taxon>Euteleostomi</taxon>
        <taxon>Amphibia</taxon>
        <taxon>Batrachia</taxon>
        <taxon>Caudata</taxon>
        <taxon>Salamandroidea</taxon>
        <taxon>Salamandridae</taxon>
        <taxon>Pleurodelinae</taxon>
        <taxon>Pleurodeles</taxon>
    </lineage>
</organism>
<dbReference type="GO" id="GO:0000981">
    <property type="term" value="F:DNA-binding transcription factor activity, RNA polymerase II-specific"/>
    <property type="evidence" value="ECO:0007669"/>
    <property type="project" value="InterPro"/>
</dbReference>
<keyword evidence="2 4" id="KW-0371">Homeobox</keyword>
<dbReference type="PROSITE" id="PS50071">
    <property type="entry name" value="HOMEOBOX_2"/>
    <property type="match status" value="1"/>
</dbReference>
<dbReference type="Pfam" id="PF00046">
    <property type="entry name" value="Homeodomain"/>
    <property type="match status" value="1"/>
</dbReference>
<evidence type="ECO:0000259" key="7">
    <source>
        <dbReference type="PROSITE" id="PS50071"/>
    </source>
</evidence>
<feature type="region of interest" description="Disordered" evidence="6">
    <location>
        <begin position="38"/>
        <end position="85"/>
    </location>
</feature>
<keyword evidence="1 4" id="KW-0238">DNA-binding</keyword>
<keyword evidence="9" id="KW-1185">Reference proteome</keyword>
<proteinExistence type="predicted"/>
<protein>
    <recommendedName>
        <fullName evidence="7">Homeobox domain-containing protein</fullName>
    </recommendedName>
</protein>
<evidence type="ECO:0000256" key="2">
    <source>
        <dbReference type="ARBA" id="ARBA00023155"/>
    </source>
</evidence>
<dbReference type="CDD" id="cd00086">
    <property type="entry name" value="homeodomain"/>
    <property type="match status" value="1"/>
</dbReference>
<reference evidence="8" key="1">
    <citation type="journal article" date="2022" name="bioRxiv">
        <title>Sequencing and chromosome-scale assembly of the giantPleurodeles waltlgenome.</title>
        <authorList>
            <person name="Brown T."/>
            <person name="Elewa A."/>
            <person name="Iarovenko S."/>
            <person name="Subramanian E."/>
            <person name="Araus A.J."/>
            <person name="Petzold A."/>
            <person name="Susuki M."/>
            <person name="Suzuki K.-i.T."/>
            <person name="Hayashi T."/>
            <person name="Toyoda A."/>
            <person name="Oliveira C."/>
            <person name="Osipova E."/>
            <person name="Leigh N.D."/>
            <person name="Simon A."/>
            <person name="Yun M.H."/>
        </authorList>
    </citation>
    <scope>NUCLEOTIDE SEQUENCE</scope>
    <source>
        <strain evidence="8">20211129_DDA</strain>
        <tissue evidence="8">Liver</tissue>
    </source>
</reference>
<dbReference type="GO" id="GO:0000978">
    <property type="term" value="F:RNA polymerase II cis-regulatory region sequence-specific DNA binding"/>
    <property type="evidence" value="ECO:0007669"/>
    <property type="project" value="TreeGrafter"/>
</dbReference>
<dbReference type="InterPro" id="IPR001356">
    <property type="entry name" value="HD"/>
</dbReference>
<name>A0AAV7PAM0_PLEWA</name>
<dbReference type="GO" id="GO:0005634">
    <property type="term" value="C:nucleus"/>
    <property type="evidence" value="ECO:0007669"/>
    <property type="project" value="UniProtKB-SubCell"/>
</dbReference>
<dbReference type="AlphaFoldDB" id="A0AAV7PAM0"/>
<evidence type="ECO:0000313" key="8">
    <source>
        <dbReference type="EMBL" id="KAJ1122270.1"/>
    </source>
</evidence>
<dbReference type="PROSITE" id="PS00027">
    <property type="entry name" value="HOMEOBOX_1"/>
    <property type="match status" value="1"/>
</dbReference>
<dbReference type="Gene3D" id="1.10.10.60">
    <property type="entry name" value="Homeodomain-like"/>
    <property type="match status" value="1"/>
</dbReference>
<feature type="compositionally biased region" description="Low complexity" evidence="6">
    <location>
        <begin position="59"/>
        <end position="72"/>
    </location>
</feature>
<evidence type="ECO:0000256" key="5">
    <source>
        <dbReference type="RuleBase" id="RU000682"/>
    </source>
</evidence>
<dbReference type="InterPro" id="IPR017970">
    <property type="entry name" value="Homeobox_CS"/>
</dbReference>
<dbReference type="Proteomes" id="UP001066276">
    <property type="component" value="Chromosome 7"/>
</dbReference>
<dbReference type="SMART" id="SM00389">
    <property type="entry name" value="HOX"/>
    <property type="match status" value="1"/>
</dbReference>
<evidence type="ECO:0000256" key="4">
    <source>
        <dbReference type="PROSITE-ProRule" id="PRU00108"/>
    </source>
</evidence>
<comment type="caution">
    <text evidence="8">The sequence shown here is derived from an EMBL/GenBank/DDBJ whole genome shotgun (WGS) entry which is preliminary data.</text>
</comment>
<feature type="region of interest" description="Disordered" evidence="6">
    <location>
        <begin position="1"/>
        <end position="22"/>
    </location>
</feature>
<evidence type="ECO:0000256" key="6">
    <source>
        <dbReference type="SAM" id="MobiDB-lite"/>
    </source>
</evidence>
<gene>
    <name evidence="8" type="ORF">NDU88_000766</name>
</gene>
<feature type="DNA-binding region" description="Homeobox" evidence="4">
    <location>
        <begin position="102"/>
        <end position="161"/>
    </location>
</feature>
<comment type="subcellular location">
    <subcellularLocation>
        <location evidence="4 5">Nucleus</location>
    </subcellularLocation>
</comment>
<dbReference type="InterPro" id="IPR050460">
    <property type="entry name" value="Distal-less_Homeobox_TF"/>
</dbReference>
<feature type="domain" description="Homeobox" evidence="7">
    <location>
        <begin position="100"/>
        <end position="160"/>
    </location>
</feature>
<dbReference type="PANTHER" id="PTHR24327:SF72">
    <property type="entry name" value="HOMEOBOX PROTEIN NANOG"/>
    <property type="match status" value="1"/>
</dbReference>